<dbReference type="EMBL" id="AAHULV010000060">
    <property type="protein sequence ID" value="ECA4917860.1"/>
    <property type="molecule type" value="Genomic_DNA"/>
</dbReference>
<evidence type="ECO:0000313" key="5">
    <source>
        <dbReference type="EMBL" id="ECV3653865.1"/>
    </source>
</evidence>
<organism evidence="3">
    <name type="scientific">Salmonella enterica subsp. enterica serovar Kentucky</name>
    <dbReference type="NCBI Taxonomy" id="192955"/>
    <lineage>
        <taxon>Bacteria</taxon>
        <taxon>Pseudomonadati</taxon>
        <taxon>Pseudomonadota</taxon>
        <taxon>Gammaproteobacteria</taxon>
        <taxon>Enterobacterales</taxon>
        <taxon>Enterobacteriaceae</taxon>
        <taxon>Salmonella</taxon>
    </lineage>
</organism>
<dbReference type="EMBL" id="AAKIWH010000053">
    <property type="protein sequence ID" value="ECS2132476.1"/>
    <property type="molecule type" value="Genomic_DNA"/>
</dbReference>
<accession>A0A600DL98</accession>
<sequence>RDKPEINACAFVTNPAIVTRAGSIFAVVIINKEVIQPGAYLRQEGINQPATGSFGYWGKVAFY</sequence>
<evidence type="ECO:0000313" key="2">
    <source>
        <dbReference type="EMBL" id="ECS2132476.1"/>
    </source>
</evidence>
<dbReference type="EMBL" id="AAKSAY010000060">
    <property type="protein sequence ID" value="ECV3653865.1"/>
    <property type="molecule type" value="Genomic_DNA"/>
</dbReference>
<feature type="non-terminal residue" evidence="3">
    <location>
        <position position="1"/>
    </location>
</feature>
<name>A0A600DL98_SALET</name>
<evidence type="ECO:0000313" key="3">
    <source>
        <dbReference type="EMBL" id="ECT7089998.1"/>
    </source>
</evidence>
<dbReference type="Proteomes" id="UP000839705">
    <property type="component" value="Unassembled WGS sequence"/>
</dbReference>
<comment type="caution">
    <text evidence="3">The sequence shown here is derived from an EMBL/GenBank/DDBJ whole genome shotgun (WGS) entry which is preliminary data.</text>
</comment>
<dbReference type="EMBL" id="AAKNQI010000206">
    <property type="protein sequence ID" value="ECT7089998.1"/>
    <property type="molecule type" value="Genomic_DNA"/>
</dbReference>
<reference evidence="3" key="2">
    <citation type="submission" date="2018-07" db="EMBL/GenBank/DDBJ databases">
        <authorList>
            <consortium name="NARMS: The National Antimicrobial Resistance Monitoring System"/>
        </authorList>
    </citation>
    <scope>NUCLEOTIDE SEQUENCE</scope>
    <source>
        <strain evidence="3">CVM N41915</strain>
        <strain evidence="2">CVM N54726</strain>
        <strain evidence="1">FSIS11816699</strain>
    </source>
</reference>
<dbReference type="EMBL" id="AAKOFV010000052">
    <property type="protein sequence ID" value="ECT8993521.1"/>
    <property type="molecule type" value="Genomic_DNA"/>
</dbReference>
<evidence type="ECO:0000313" key="1">
    <source>
        <dbReference type="EMBL" id="ECA4917860.1"/>
    </source>
</evidence>
<evidence type="ECO:0000313" key="4">
    <source>
        <dbReference type="EMBL" id="ECT8993521.1"/>
    </source>
</evidence>
<protein>
    <submittedName>
        <fullName evidence="3">Uncharacterized protein</fullName>
    </submittedName>
</protein>
<reference evidence="4" key="1">
    <citation type="submission" date="2018-07" db="EMBL/GenBank/DDBJ databases">
        <authorList>
            <consortium name="GenomeTrakr network: Whole genome sequencing for foodborne pathogen traceback"/>
        </authorList>
    </citation>
    <scope>NUCLEOTIDE SEQUENCE</scope>
    <source>
        <strain evidence="4">FSIS1701847</strain>
        <strain evidence="5">FSIS31800522</strain>
    </source>
</reference>
<gene>
    <name evidence="3" type="ORF">A9W07_25165</name>
    <name evidence="2" type="ORF">APO12_23690</name>
    <name evidence="4" type="ORF">CEB92_24100</name>
    <name evidence="5" type="ORF">DN913_25030</name>
    <name evidence="1" type="ORF">ELM42_24290</name>
</gene>
<dbReference type="AlphaFoldDB" id="A0A600DL98"/>
<proteinExistence type="predicted"/>